<evidence type="ECO:0000256" key="1">
    <source>
        <dbReference type="ARBA" id="ARBA00022690"/>
    </source>
</evidence>
<feature type="chain" id="PRO_5040741427" evidence="3">
    <location>
        <begin position="21"/>
        <end position="131"/>
    </location>
</feature>
<dbReference type="KEGG" id="rsz:130507602"/>
<dbReference type="Gene3D" id="3.10.450.10">
    <property type="match status" value="1"/>
</dbReference>
<accession>A0A9W3D3M3</accession>
<dbReference type="OrthoDB" id="2016588at2759"/>
<gene>
    <name evidence="6" type="primary">LOC130507602</name>
</gene>
<dbReference type="RefSeq" id="XP_056858279.1">
    <property type="nucleotide sequence ID" value="XM_057002299.1"/>
</dbReference>
<dbReference type="Pfam" id="PF16845">
    <property type="entry name" value="SQAPI"/>
    <property type="match status" value="1"/>
</dbReference>
<evidence type="ECO:0000256" key="2">
    <source>
        <dbReference type="ARBA" id="ARBA00022704"/>
    </source>
</evidence>
<evidence type="ECO:0000259" key="4">
    <source>
        <dbReference type="SMART" id="SM00043"/>
    </source>
</evidence>
<dbReference type="GO" id="GO:0004869">
    <property type="term" value="F:cysteine-type endopeptidase inhibitor activity"/>
    <property type="evidence" value="ECO:0007669"/>
    <property type="project" value="UniProtKB-KW"/>
</dbReference>
<dbReference type="GeneID" id="130507602"/>
<evidence type="ECO:0000313" key="6">
    <source>
        <dbReference type="RefSeq" id="XP_056858279.1"/>
    </source>
</evidence>
<organism evidence="5 6">
    <name type="scientific">Raphanus sativus</name>
    <name type="common">Radish</name>
    <name type="synonym">Raphanus raphanistrum var. sativus</name>
    <dbReference type="NCBI Taxonomy" id="3726"/>
    <lineage>
        <taxon>Eukaryota</taxon>
        <taxon>Viridiplantae</taxon>
        <taxon>Streptophyta</taxon>
        <taxon>Embryophyta</taxon>
        <taxon>Tracheophyta</taxon>
        <taxon>Spermatophyta</taxon>
        <taxon>Magnoliopsida</taxon>
        <taxon>eudicotyledons</taxon>
        <taxon>Gunneridae</taxon>
        <taxon>Pentapetalae</taxon>
        <taxon>rosids</taxon>
        <taxon>malvids</taxon>
        <taxon>Brassicales</taxon>
        <taxon>Brassicaceae</taxon>
        <taxon>Brassiceae</taxon>
        <taxon>Raphanus</taxon>
    </lineage>
</organism>
<dbReference type="InterPro" id="IPR046350">
    <property type="entry name" value="Cystatin_sf"/>
</dbReference>
<dbReference type="PANTHER" id="PTHR47364">
    <property type="entry name" value="CYSTEINE PROTEINASE INHIBITOR 5"/>
    <property type="match status" value="1"/>
</dbReference>
<dbReference type="InterPro" id="IPR000010">
    <property type="entry name" value="Cystatin_dom"/>
</dbReference>
<keyword evidence="1" id="KW-0646">Protease inhibitor</keyword>
<feature type="signal peptide" evidence="3">
    <location>
        <begin position="1"/>
        <end position="20"/>
    </location>
</feature>
<dbReference type="AlphaFoldDB" id="A0A9W3D3M3"/>
<proteinExistence type="predicted"/>
<name>A0A9W3D3M3_RAPSA</name>
<evidence type="ECO:0000313" key="5">
    <source>
        <dbReference type="Proteomes" id="UP000504610"/>
    </source>
</evidence>
<sequence>MKSLICLSLILLPLFSVVEGQGIGSPMLKEVDEEVVLLAMFAVSEHNRQSKANLVYRNVVQETMQVVHGLLYRLIISAKNGSRGAVKNYEAVVWEKPLGQGQHSKILVSFKECKNVAFVNRLQMYVCKPMS</sequence>
<feature type="domain" description="Cystatin" evidence="4">
    <location>
        <begin position="21"/>
        <end position="113"/>
    </location>
</feature>
<protein>
    <submittedName>
        <fullName evidence="6">Cysteine proteinase inhibitor 4-like</fullName>
    </submittedName>
</protein>
<dbReference type="CDD" id="cd00042">
    <property type="entry name" value="CY"/>
    <property type="match status" value="1"/>
</dbReference>
<evidence type="ECO:0000256" key="3">
    <source>
        <dbReference type="SAM" id="SignalP"/>
    </source>
</evidence>
<dbReference type="SMART" id="SM00043">
    <property type="entry name" value="CY"/>
    <property type="match status" value="1"/>
</dbReference>
<dbReference type="SUPFAM" id="SSF54403">
    <property type="entry name" value="Cystatin/monellin"/>
    <property type="match status" value="1"/>
</dbReference>
<dbReference type="Proteomes" id="UP000504610">
    <property type="component" value="Unplaced"/>
</dbReference>
<keyword evidence="5" id="KW-1185">Reference proteome</keyword>
<keyword evidence="3" id="KW-0732">Signal</keyword>
<dbReference type="PANTHER" id="PTHR47364:SF5">
    <property type="entry name" value="CYSTEINE PROTEINASE INHIBITOR 4"/>
    <property type="match status" value="1"/>
</dbReference>
<reference evidence="6" key="1">
    <citation type="submission" date="2025-08" db="UniProtKB">
        <authorList>
            <consortium name="RefSeq"/>
        </authorList>
    </citation>
    <scope>IDENTIFICATION</scope>
    <source>
        <tissue evidence="6">Leaf</tissue>
    </source>
</reference>
<keyword evidence="2" id="KW-0789">Thiol protease inhibitor</keyword>